<evidence type="ECO:0000313" key="1">
    <source>
        <dbReference type="EMBL" id="VFS25236.1"/>
    </source>
</evidence>
<name>A0A484XPE5_9ENTR</name>
<evidence type="ECO:0008006" key="3">
    <source>
        <dbReference type="Google" id="ProtNLM"/>
    </source>
</evidence>
<evidence type="ECO:0000313" key="2">
    <source>
        <dbReference type="Proteomes" id="UP000351155"/>
    </source>
</evidence>
<sequence length="103" mass="11383">MFQLKPGSLAIIIGARTTAGRRNIGKSVELFGLCRPGQRFVNPVNGVMTQLPTTSERALWLVTGDVYAFDNQHGFAFVRPEHLMPLTPDNALQTQDEQALTRS</sequence>
<accession>A0A484XPE5</accession>
<dbReference type="AlphaFoldDB" id="A0A484XPE5"/>
<organism evidence="1 2">
    <name type="scientific">Enterobacter cancerogenus</name>
    <dbReference type="NCBI Taxonomy" id="69218"/>
    <lineage>
        <taxon>Bacteria</taxon>
        <taxon>Pseudomonadati</taxon>
        <taxon>Pseudomonadota</taxon>
        <taxon>Gammaproteobacteria</taxon>
        <taxon>Enterobacterales</taxon>
        <taxon>Enterobacteriaceae</taxon>
        <taxon>Enterobacter</taxon>
        <taxon>Enterobacter cloacae complex</taxon>
    </lineage>
</organism>
<gene>
    <name evidence="1" type="ORF">NCTC12126_02225</name>
</gene>
<dbReference type="Proteomes" id="UP000351155">
    <property type="component" value="Unassembled WGS sequence"/>
</dbReference>
<reference evidence="1 2" key="1">
    <citation type="submission" date="2019-03" db="EMBL/GenBank/DDBJ databases">
        <authorList>
            <consortium name="Pathogen Informatics"/>
        </authorList>
    </citation>
    <scope>NUCLEOTIDE SEQUENCE [LARGE SCALE GENOMIC DNA]</scope>
    <source>
        <strain evidence="1 2">NCTC12126</strain>
    </source>
</reference>
<protein>
    <recommendedName>
        <fullName evidence="3">Periplasmic protein</fullName>
    </recommendedName>
</protein>
<proteinExistence type="predicted"/>
<dbReference type="EMBL" id="CAADIW010000018">
    <property type="protein sequence ID" value="VFS25236.1"/>
    <property type="molecule type" value="Genomic_DNA"/>
</dbReference>